<evidence type="ECO:0000256" key="1">
    <source>
        <dbReference type="SAM" id="Phobius"/>
    </source>
</evidence>
<keyword evidence="1" id="KW-1133">Transmembrane helix</keyword>
<proteinExistence type="predicted"/>
<dbReference type="InterPro" id="IPR029526">
    <property type="entry name" value="PGBD"/>
</dbReference>
<reference evidence="3 4" key="1">
    <citation type="journal article" date="2024" name="BMC Genomics">
        <title>De novo assembly and annotation of Popillia japonica's genome with initial clues to its potential as an invasive pest.</title>
        <authorList>
            <person name="Cucini C."/>
            <person name="Boschi S."/>
            <person name="Funari R."/>
            <person name="Cardaioli E."/>
            <person name="Iannotti N."/>
            <person name="Marturano G."/>
            <person name="Paoli F."/>
            <person name="Bruttini M."/>
            <person name="Carapelli A."/>
            <person name="Frati F."/>
            <person name="Nardi F."/>
        </authorList>
    </citation>
    <scope>NUCLEOTIDE SEQUENCE [LARGE SCALE GENOMIC DNA]</scope>
    <source>
        <strain evidence="3">DMR45628</strain>
    </source>
</reference>
<evidence type="ECO:0000313" key="3">
    <source>
        <dbReference type="EMBL" id="KAK9737008.1"/>
    </source>
</evidence>
<keyword evidence="4" id="KW-1185">Reference proteome</keyword>
<dbReference type="AlphaFoldDB" id="A0AAW1LT84"/>
<sequence>MISYLRFDDKISRSERKAYDKLAAIKELAKFLLSKNQTLLGTVRKSKPNTPNELKVPGISEKFSKFAFTGEVTMVAYVPKKERIVHVLSTQHSDNSISQNEYKKPIMIEDYNKSKGGVDNADKLIREYTCARRTARWPYRIFMIILDICALNAFILNLVRKRVRKIIRDFKWFDQTAFLNDLSLSPLSNILYMNNIDDKIDYIMFYLLQLFDTHAPIRTITVTHRSPPWITDNVKYMMMLRDQALAKYKKTRLDTSWTYYKTLRN</sequence>
<dbReference type="Proteomes" id="UP001458880">
    <property type="component" value="Unassembled WGS sequence"/>
</dbReference>
<dbReference type="PANTHER" id="PTHR46599">
    <property type="entry name" value="PIGGYBAC TRANSPOSABLE ELEMENT-DERIVED PROTEIN 4"/>
    <property type="match status" value="1"/>
</dbReference>
<comment type="caution">
    <text evidence="3">The sequence shown here is derived from an EMBL/GenBank/DDBJ whole genome shotgun (WGS) entry which is preliminary data.</text>
</comment>
<name>A0AAW1LT84_POPJA</name>
<protein>
    <submittedName>
        <fullName evidence="3">Transposase IS4</fullName>
    </submittedName>
</protein>
<feature type="domain" description="PiggyBac transposable element-derived protein" evidence="2">
    <location>
        <begin position="27"/>
        <end position="154"/>
    </location>
</feature>
<evidence type="ECO:0000259" key="2">
    <source>
        <dbReference type="Pfam" id="PF13843"/>
    </source>
</evidence>
<keyword evidence="1" id="KW-0472">Membrane</keyword>
<organism evidence="3 4">
    <name type="scientific">Popillia japonica</name>
    <name type="common">Japanese beetle</name>
    <dbReference type="NCBI Taxonomy" id="7064"/>
    <lineage>
        <taxon>Eukaryota</taxon>
        <taxon>Metazoa</taxon>
        <taxon>Ecdysozoa</taxon>
        <taxon>Arthropoda</taxon>
        <taxon>Hexapoda</taxon>
        <taxon>Insecta</taxon>
        <taxon>Pterygota</taxon>
        <taxon>Neoptera</taxon>
        <taxon>Endopterygota</taxon>
        <taxon>Coleoptera</taxon>
        <taxon>Polyphaga</taxon>
        <taxon>Scarabaeiformia</taxon>
        <taxon>Scarabaeidae</taxon>
        <taxon>Rutelinae</taxon>
        <taxon>Popillia</taxon>
    </lineage>
</organism>
<dbReference type="Pfam" id="PF13843">
    <property type="entry name" value="DDE_Tnp_1_7"/>
    <property type="match status" value="1"/>
</dbReference>
<evidence type="ECO:0000313" key="4">
    <source>
        <dbReference type="Proteomes" id="UP001458880"/>
    </source>
</evidence>
<accession>A0AAW1LT84</accession>
<keyword evidence="1" id="KW-0812">Transmembrane</keyword>
<gene>
    <name evidence="3" type="ORF">QE152_g11117</name>
</gene>
<dbReference type="PANTHER" id="PTHR46599:SF6">
    <property type="entry name" value="DUAL SPECIFICITY PHOSPHATASE 26"/>
    <property type="match status" value="1"/>
</dbReference>
<feature type="transmembrane region" description="Helical" evidence="1">
    <location>
        <begin position="137"/>
        <end position="159"/>
    </location>
</feature>
<dbReference type="EMBL" id="JASPKY010000106">
    <property type="protein sequence ID" value="KAK9737008.1"/>
    <property type="molecule type" value="Genomic_DNA"/>
</dbReference>